<reference evidence="2" key="1">
    <citation type="submission" date="2017-11" db="EMBL/GenBank/DDBJ databases">
        <title>Genome sequencing of Fusobacterium periodonticum KCOM 1282.</title>
        <authorList>
            <person name="Kook J.-K."/>
            <person name="Park S.-N."/>
            <person name="Lim Y.K."/>
        </authorList>
    </citation>
    <scope>NUCLEOTIDE SEQUENCE [LARGE SCALE GENOMIC DNA]</scope>
    <source>
        <strain evidence="2">KCOM 1282</strain>
    </source>
</reference>
<evidence type="ECO:0000313" key="2">
    <source>
        <dbReference type="Proteomes" id="UP000231749"/>
    </source>
</evidence>
<organism evidence="1 2">
    <name type="scientific">Fusobacterium pseudoperiodonticum</name>
    <dbReference type="NCBI Taxonomy" id="2663009"/>
    <lineage>
        <taxon>Bacteria</taxon>
        <taxon>Fusobacteriati</taxon>
        <taxon>Fusobacteriota</taxon>
        <taxon>Fusobacteriia</taxon>
        <taxon>Fusobacteriales</taxon>
        <taxon>Fusobacteriaceae</taxon>
        <taxon>Fusobacterium</taxon>
    </lineage>
</organism>
<dbReference type="EMBL" id="CP024702">
    <property type="protein sequence ID" value="ATV67011.1"/>
    <property type="molecule type" value="Genomic_DNA"/>
</dbReference>
<protein>
    <submittedName>
        <fullName evidence="1">Uncharacterized protein</fullName>
    </submittedName>
</protein>
<gene>
    <name evidence="1" type="ORF">CTM86_10790</name>
</gene>
<name>A0AAD0AWE3_9FUSO</name>
<accession>A0AAD0AWE3</accession>
<sequence>MDTLIYSAKEVMELLKCSRATAYRTIDKINKIHCKKNKLDIKALSSGKISKKLFHEYYPSN</sequence>
<proteinExistence type="predicted"/>
<dbReference type="RefSeq" id="WP_099991211.1">
    <property type="nucleotide sequence ID" value="NZ_CP024702.1"/>
</dbReference>
<dbReference type="AlphaFoldDB" id="A0AAD0AWE3"/>
<evidence type="ECO:0000313" key="1">
    <source>
        <dbReference type="EMBL" id="ATV67011.1"/>
    </source>
</evidence>
<dbReference type="Proteomes" id="UP000231749">
    <property type="component" value="Chromosome"/>
</dbReference>